<comment type="caution">
    <text evidence="2">The sequence shown here is derived from an EMBL/GenBank/DDBJ whole genome shotgun (WGS) entry which is preliminary data.</text>
</comment>
<dbReference type="Pfam" id="PF17179">
    <property type="entry name" value="Fer4_22"/>
    <property type="match status" value="1"/>
</dbReference>
<evidence type="ECO:0000259" key="1">
    <source>
        <dbReference type="PROSITE" id="PS51379"/>
    </source>
</evidence>
<feature type="domain" description="4Fe-4S ferredoxin-type" evidence="1">
    <location>
        <begin position="337"/>
        <end position="365"/>
    </location>
</feature>
<sequence>MTKKEQQRHVIERDSLESLFDVLRHKGFDIVGPTVEDNAICYSSIDSSKDLPVGWTDVQSEGKYRIKKRQDNALFGYVVGPTSWKKFLFPPRIKLWEAKKSQKDFDIVENTDEVPSYAFLSVRACELQAIAIQDKIFLKGDHIDPIYKKRREKTLIIAVNCTEPKGTCFCVSMNTGPRASFGFDLSLTEIIEDEKHYFVVEVGSSKGEKILKDVSHRPVESSEIERQNKLLEKAEREMGRVMDTQNIKELLYKNMEHPQWGDVAKRCLSCANCTLVCPTCFCSNVEDVTDLTGDHAQRVRTWDSCFTAEHSYIHGGNIRSSIKSRYRQWMTHKLASWQDQFDSSGCVGCGRCITWCPVGIDITKEVKAIEDIPPADVERE</sequence>
<name>A0A0F9IUV5_9ZZZZ</name>
<reference evidence="2" key="1">
    <citation type="journal article" date="2015" name="Nature">
        <title>Complex archaea that bridge the gap between prokaryotes and eukaryotes.</title>
        <authorList>
            <person name="Spang A."/>
            <person name="Saw J.H."/>
            <person name="Jorgensen S.L."/>
            <person name="Zaremba-Niedzwiedzka K."/>
            <person name="Martijn J."/>
            <person name="Lind A.E."/>
            <person name="van Eijk R."/>
            <person name="Schleper C."/>
            <person name="Guy L."/>
            <person name="Ettema T.J."/>
        </authorList>
    </citation>
    <scope>NUCLEOTIDE SEQUENCE</scope>
</reference>
<protein>
    <recommendedName>
        <fullName evidence="1">4Fe-4S ferredoxin-type domain-containing protein</fullName>
    </recommendedName>
</protein>
<dbReference type="Gene3D" id="1.10.1060.10">
    <property type="entry name" value="Alpha-helical ferredoxin"/>
    <property type="match status" value="1"/>
</dbReference>
<dbReference type="PROSITE" id="PS00198">
    <property type="entry name" value="4FE4S_FER_1"/>
    <property type="match status" value="2"/>
</dbReference>
<accession>A0A0F9IUV5</accession>
<dbReference type="InterPro" id="IPR017900">
    <property type="entry name" value="4Fe4S_Fe_S_CS"/>
</dbReference>
<dbReference type="SUPFAM" id="SSF46548">
    <property type="entry name" value="alpha-helical ferredoxin"/>
    <property type="match status" value="1"/>
</dbReference>
<dbReference type="InterPro" id="IPR017896">
    <property type="entry name" value="4Fe4S_Fe-S-bd"/>
</dbReference>
<dbReference type="PROSITE" id="PS51379">
    <property type="entry name" value="4FE4S_FER_2"/>
    <property type="match status" value="2"/>
</dbReference>
<dbReference type="EMBL" id="LAZR01019895">
    <property type="protein sequence ID" value="KKL90862.1"/>
    <property type="molecule type" value="Genomic_DNA"/>
</dbReference>
<gene>
    <name evidence="2" type="ORF">LCGC14_1900470</name>
</gene>
<dbReference type="AlphaFoldDB" id="A0A0F9IUV5"/>
<dbReference type="InterPro" id="IPR009051">
    <property type="entry name" value="Helical_ferredxn"/>
</dbReference>
<dbReference type="GO" id="GO:0051536">
    <property type="term" value="F:iron-sulfur cluster binding"/>
    <property type="evidence" value="ECO:0007669"/>
    <property type="project" value="InterPro"/>
</dbReference>
<evidence type="ECO:0000313" key="2">
    <source>
        <dbReference type="EMBL" id="KKL90862.1"/>
    </source>
</evidence>
<dbReference type="PANTHER" id="PTHR40447:SF1">
    <property type="entry name" value="ANAEROBIC SULFITE REDUCTASE SUBUNIT A"/>
    <property type="match status" value="1"/>
</dbReference>
<feature type="domain" description="4Fe-4S ferredoxin-type" evidence="1">
    <location>
        <begin position="256"/>
        <end position="288"/>
    </location>
</feature>
<organism evidence="2">
    <name type="scientific">marine sediment metagenome</name>
    <dbReference type="NCBI Taxonomy" id="412755"/>
    <lineage>
        <taxon>unclassified sequences</taxon>
        <taxon>metagenomes</taxon>
        <taxon>ecological metagenomes</taxon>
    </lineage>
</organism>
<dbReference type="PANTHER" id="PTHR40447">
    <property type="entry name" value="ANAEROBIC SULFITE REDUCTASE SUBUNIT A"/>
    <property type="match status" value="1"/>
</dbReference>
<proteinExistence type="predicted"/>